<evidence type="ECO:0000259" key="1">
    <source>
        <dbReference type="Pfam" id="PF12937"/>
    </source>
</evidence>
<dbReference type="KEGG" id="scm:SCHCO_02567695"/>
<dbReference type="EMBL" id="GL377302">
    <property type="protein sequence ID" value="EFJ02142.1"/>
    <property type="molecule type" value="Genomic_DNA"/>
</dbReference>
<dbReference type="Gene3D" id="3.80.10.10">
    <property type="entry name" value="Ribonuclease Inhibitor"/>
    <property type="match status" value="1"/>
</dbReference>
<dbReference type="OrthoDB" id="3067012at2759"/>
<dbReference type="Proteomes" id="UP000007431">
    <property type="component" value="Unassembled WGS sequence"/>
</dbReference>
<dbReference type="HOGENOM" id="CLU_863712_0_0_1"/>
<dbReference type="InterPro" id="IPR032675">
    <property type="entry name" value="LRR_dom_sf"/>
</dbReference>
<feature type="non-terminal residue" evidence="2">
    <location>
        <position position="322"/>
    </location>
</feature>
<evidence type="ECO:0000313" key="2">
    <source>
        <dbReference type="EMBL" id="EFJ02142.1"/>
    </source>
</evidence>
<name>D8PMH7_SCHCM</name>
<protein>
    <recommendedName>
        <fullName evidence="1">F-box domain-containing protein</fullName>
    </recommendedName>
</protein>
<dbReference type="RefSeq" id="XP_003037044.1">
    <property type="nucleotide sequence ID" value="XM_003036998.1"/>
</dbReference>
<dbReference type="SUPFAM" id="SSF52047">
    <property type="entry name" value="RNI-like"/>
    <property type="match status" value="1"/>
</dbReference>
<organism evidence="3">
    <name type="scientific">Schizophyllum commune (strain H4-8 / FGSC 9210)</name>
    <name type="common">Split gill fungus</name>
    <dbReference type="NCBI Taxonomy" id="578458"/>
    <lineage>
        <taxon>Eukaryota</taxon>
        <taxon>Fungi</taxon>
        <taxon>Dikarya</taxon>
        <taxon>Basidiomycota</taxon>
        <taxon>Agaricomycotina</taxon>
        <taxon>Agaricomycetes</taxon>
        <taxon>Agaricomycetidae</taxon>
        <taxon>Agaricales</taxon>
        <taxon>Schizophyllaceae</taxon>
        <taxon>Schizophyllum</taxon>
    </lineage>
</organism>
<dbReference type="GeneID" id="9589577"/>
<dbReference type="VEuPathDB" id="FungiDB:SCHCODRAFT_02567695"/>
<dbReference type="InParanoid" id="D8PMH7"/>
<gene>
    <name evidence="2" type="ORF">SCHCODRAFT_103525</name>
</gene>
<dbReference type="InterPro" id="IPR001810">
    <property type="entry name" value="F-box_dom"/>
</dbReference>
<accession>D8PMH7</accession>
<keyword evidence="3" id="KW-1185">Reference proteome</keyword>
<proteinExistence type="predicted"/>
<feature type="domain" description="F-box" evidence="1">
    <location>
        <begin position="8"/>
        <end position="51"/>
    </location>
</feature>
<dbReference type="AlphaFoldDB" id="D8PMH7"/>
<evidence type="ECO:0000313" key="3">
    <source>
        <dbReference type="Proteomes" id="UP000007431"/>
    </source>
</evidence>
<dbReference type="Pfam" id="PF12937">
    <property type="entry name" value="F-box-like"/>
    <property type="match status" value="1"/>
</dbReference>
<reference evidence="2 3" key="1">
    <citation type="journal article" date="2010" name="Nat. Biotechnol.">
        <title>Genome sequence of the model mushroom Schizophyllum commune.</title>
        <authorList>
            <person name="Ohm R.A."/>
            <person name="de Jong J.F."/>
            <person name="Lugones L.G."/>
            <person name="Aerts A."/>
            <person name="Kothe E."/>
            <person name="Stajich J.E."/>
            <person name="de Vries R.P."/>
            <person name="Record E."/>
            <person name="Levasseur A."/>
            <person name="Baker S.E."/>
            <person name="Bartholomew K.A."/>
            <person name="Coutinho P.M."/>
            <person name="Erdmann S."/>
            <person name="Fowler T.J."/>
            <person name="Gathman A.C."/>
            <person name="Lombard V."/>
            <person name="Henrissat B."/>
            <person name="Knabe N."/>
            <person name="Kuees U."/>
            <person name="Lilly W.W."/>
            <person name="Lindquist E."/>
            <person name="Lucas S."/>
            <person name="Magnuson J.K."/>
            <person name="Piumi F."/>
            <person name="Raudaskoski M."/>
            <person name="Salamov A."/>
            <person name="Schmutz J."/>
            <person name="Schwarze F.W.M.R."/>
            <person name="vanKuyk P.A."/>
            <person name="Horton J.S."/>
            <person name="Grigoriev I.V."/>
            <person name="Woesten H.A.B."/>
        </authorList>
    </citation>
    <scope>NUCLEOTIDE SEQUENCE [LARGE SCALE GENOMIC DNA]</scope>
    <source>
        <strain evidence="3">H4-8 / FGSC 9210</strain>
    </source>
</reference>
<sequence>MSSPIQIPELIQTIFRASREDIRPRRDLCHFARVCRAWHDVAIPLIWEELFDLAHLLQRLPRTARTVHVTGAYLGRHGNIGIAFPTFDIARPLTKEDWAPVLERSRFIKHFGFTELLSEPRNYSPATIDAILQCPYPLFPNLRWLNINIRNPTEQHTELVQSFLSPTVTALVVQSHSAKILGNCNLLARRCPSLRRIQLDVTNSGVTSVPSIEIADAVAAWSSLHSVDLKIDACHPNLLPSLARSNSLVYLSLWFTDGAGGPLSLSEPVTSSFTALQTLKLRNVSVSRVCGILAALDGSPIETICLAPVLLHQSQDNLRRVL</sequence>